<reference evidence="1" key="2">
    <citation type="journal article" date="2020" name="Nat. Commun.">
        <title>Large-scale genome sequencing of mycorrhizal fungi provides insights into the early evolution of symbiotic traits.</title>
        <authorList>
            <person name="Miyauchi S."/>
            <person name="Kiss E."/>
            <person name="Kuo A."/>
            <person name="Drula E."/>
            <person name="Kohler A."/>
            <person name="Sanchez-Garcia M."/>
            <person name="Morin E."/>
            <person name="Andreopoulos B."/>
            <person name="Barry K.W."/>
            <person name="Bonito G."/>
            <person name="Buee M."/>
            <person name="Carver A."/>
            <person name="Chen C."/>
            <person name="Cichocki N."/>
            <person name="Clum A."/>
            <person name="Culley D."/>
            <person name="Crous P.W."/>
            <person name="Fauchery L."/>
            <person name="Girlanda M."/>
            <person name="Hayes R.D."/>
            <person name="Keri Z."/>
            <person name="LaButti K."/>
            <person name="Lipzen A."/>
            <person name="Lombard V."/>
            <person name="Magnuson J."/>
            <person name="Maillard F."/>
            <person name="Murat C."/>
            <person name="Nolan M."/>
            <person name="Ohm R.A."/>
            <person name="Pangilinan J."/>
            <person name="Pereira M.F."/>
            <person name="Perotto S."/>
            <person name="Peter M."/>
            <person name="Pfister S."/>
            <person name="Riley R."/>
            <person name="Sitrit Y."/>
            <person name="Stielow J.B."/>
            <person name="Szollosi G."/>
            <person name="Zifcakova L."/>
            <person name="Stursova M."/>
            <person name="Spatafora J.W."/>
            <person name="Tedersoo L."/>
            <person name="Vaario L.M."/>
            <person name="Yamada A."/>
            <person name="Yan M."/>
            <person name="Wang P."/>
            <person name="Xu J."/>
            <person name="Bruns T."/>
            <person name="Baldrian P."/>
            <person name="Vilgalys R."/>
            <person name="Dunand C."/>
            <person name="Henrissat B."/>
            <person name="Grigoriev I.V."/>
            <person name="Hibbett D."/>
            <person name="Nagy L.G."/>
            <person name="Martin F.M."/>
        </authorList>
    </citation>
    <scope>NUCLEOTIDE SEQUENCE</scope>
    <source>
        <strain evidence="1">P2</strain>
    </source>
</reference>
<dbReference type="Proteomes" id="UP000886501">
    <property type="component" value="Unassembled WGS sequence"/>
</dbReference>
<accession>A0ACB6ZBB9</accession>
<dbReference type="EMBL" id="MU118046">
    <property type="protein sequence ID" value="KAF9646903.1"/>
    <property type="molecule type" value="Genomic_DNA"/>
</dbReference>
<comment type="caution">
    <text evidence="1">The sequence shown here is derived from an EMBL/GenBank/DDBJ whole genome shotgun (WGS) entry which is preliminary data.</text>
</comment>
<protein>
    <submittedName>
        <fullName evidence="1">Kinase-like protein</fullName>
    </submittedName>
</protein>
<proteinExistence type="predicted"/>
<name>A0ACB6ZBB9_THEGA</name>
<evidence type="ECO:0000313" key="1">
    <source>
        <dbReference type="EMBL" id="KAF9646903.1"/>
    </source>
</evidence>
<reference evidence="1" key="1">
    <citation type="submission" date="2019-10" db="EMBL/GenBank/DDBJ databases">
        <authorList>
            <consortium name="DOE Joint Genome Institute"/>
            <person name="Kuo A."/>
            <person name="Miyauchi S."/>
            <person name="Kiss E."/>
            <person name="Drula E."/>
            <person name="Kohler A."/>
            <person name="Sanchez-Garcia M."/>
            <person name="Andreopoulos B."/>
            <person name="Barry K.W."/>
            <person name="Bonito G."/>
            <person name="Buee M."/>
            <person name="Carver A."/>
            <person name="Chen C."/>
            <person name="Cichocki N."/>
            <person name="Clum A."/>
            <person name="Culley D."/>
            <person name="Crous P.W."/>
            <person name="Fauchery L."/>
            <person name="Girlanda M."/>
            <person name="Hayes R."/>
            <person name="Keri Z."/>
            <person name="Labutti K."/>
            <person name="Lipzen A."/>
            <person name="Lombard V."/>
            <person name="Magnuson J."/>
            <person name="Maillard F."/>
            <person name="Morin E."/>
            <person name="Murat C."/>
            <person name="Nolan M."/>
            <person name="Ohm R."/>
            <person name="Pangilinan J."/>
            <person name="Pereira M."/>
            <person name="Perotto S."/>
            <person name="Peter M."/>
            <person name="Riley R."/>
            <person name="Sitrit Y."/>
            <person name="Stielow B."/>
            <person name="Szollosi G."/>
            <person name="Zifcakova L."/>
            <person name="Stursova M."/>
            <person name="Spatafora J.W."/>
            <person name="Tedersoo L."/>
            <person name="Vaario L.-M."/>
            <person name="Yamada A."/>
            <person name="Yan M."/>
            <person name="Wang P."/>
            <person name="Xu J."/>
            <person name="Bruns T."/>
            <person name="Baldrian P."/>
            <person name="Vilgalys R."/>
            <person name="Henrissat B."/>
            <person name="Grigoriev I.V."/>
            <person name="Hibbett D."/>
            <person name="Nagy L.G."/>
            <person name="Martin F.M."/>
        </authorList>
    </citation>
    <scope>NUCLEOTIDE SEQUENCE</scope>
    <source>
        <strain evidence="1">P2</strain>
    </source>
</reference>
<organism evidence="1 2">
    <name type="scientific">Thelephora ganbajun</name>
    <name type="common">Ganba fungus</name>
    <dbReference type="NCBI Taxonomy" id="370292"/>
    <lineage>
        <taxon>Eukaryota</taxon>
        <taxon>Fungi</taxon>
        <taxon>Dikarya</taxon>
        <taxon>Basidiomycota</taxon>
        <taxon>Agaricomycotina</taxon>
        <taxon>Agaricomycetes</taxon>
        <taxon>Thelephorales</taxon>
        <taxon>Thelephoraceae</taxon>
        <taxon>Thelephora</taxon>
    </lineage>
</organism>
<gene>
    <name evidence="1" type="ORF">BDM02DRAFT_3270669</name>
</gene>
<evidence type="ECO:0000313" key="2">
    <source>
        <dbReference type="Proteomes" id="UP000886501"/>
    </source>
</evidence>
<sequence length="442" mass="48992">MPAAQPIGEVPSFSQVVSETLIKIEADEETQCSILAMIHAKQSGNGSTNTKLDEVKAKTIVNTLDKLVQALQNEEVRDCCLRMLSEVCRTNVILPESYIVRGIVKGKQHKSSTYTDIWMGKLKGKDIRIKVFRKHENEKQAKIQGAFYYHVIGWKHISHENVVPFLGVSDELPPFCFISPWMPNNILNYTKEHQDADRLVLLVDAACGLKYLHSKDIVHGGINPENILISEQGTACIGDFGITGIISDPLVTGEHGTTACQRGIVRYMAPEQVAPGMFGLENSNAVKATDVHSFAMTAYEVIIGSQPYPRVSGDGQLAMHIIGKSRPPRPTNEIAARWLPDAIWKVMESCWTLQPSSRLSIEEVYQALIAGKDGSTPKGDKLPKGRTPQDPQQTSDTEEPPTGDTPQGPLRSETKRPAKRRFWVLIFWGLVFCLGLPSSRPR</sequence>
<keyword evidence="2" id="KW-1185">Reference proteome</keyword>